<protein>
    <submittedName>
        <fullName evidence="2">Suppressor of tumorigenicity 14</fullName>
    </submittedName>
</protein>
<feature type="domain" description="VWFA" evidence="1">
    <location>
        <begin position="9"/>
        <end position="61"/>
    </location>
</feature>
<accession>A0AAV4P1K2</accession>
<dbReference type="Proteomes" id="UP001054945">
    <property type="component" value="Unassembled WGS sequence"/>
</dbReference>
<dbReference type="InterPro" id="IPR002035">
    <property type="entry name" value="VWF_A"/>
</dbReference>
<dbReference type="SUPFAM" id="SSF53300">
    <property type="entry name" value="vWA-like"/>
    <property type="match status" value="1"/>
</dbReference>
<dbReference type="InterPro" id="IPR036465">
    <property type="entry name" value="vWFA_dom_sf"/>
</dbReference>
<comment type="caution">
    <text evidence="2">The sequence shown here is derived from an EMBL/GenBank/DDBJ whole genome shotgun (WGS) entry which is preliminary data.</text>
</comment>
<organism evidence="2 3">
    <name type="scientific">Caerostris extrusa</name>
    <name type="common">Bark spider</name>
    <name type="synonym">Caerostris bankana</name>
    <dbReference type="NCBI Taxonomy" id="172846"/>
    <lineage>
        <taxon>Eukaryota</taxon>
        <taxon>Metazoa</taxon>
        <taxon>Ecdysozoa</taxon>
        <taxon>Arthropoda</taxon>
        <taxon>Chelicerata</taxon>
        <taxon>Arachnida</taxon>
        <taxon>Araneae</taxon>
        <taxon>Araneomorphae</taxon>
        <taxon>Entelegynae</taxon>
        <taxon>Araneoidea</taxon>
        <taxon>Araneidae</taxon>
        <taxon>Caerostris</taxon>
    </lineage>
</organism>
<sequence>MAKQTWVEIPRGSQIIKESGAEIYCIGITNSVKPELLQKIASDPHDEHVFILQSYATLSFLIEEITNGTIDYSKCGLGLEEWERLLDEEELEEAIKLPNLGHGWQPCIS</sequence>
<dbReference type="Gene3D" id="3.40.50.410">
    <property type="entry name" value="von Willebrand factor, type A domain"/>
    <property type="match status" value="1"/>
</dbReference>
<dbReference type="AlphaFoldDB" id="A0AAV4P1K2"/>
<gene>
    <name evidence="2" type="primary">ST14</name>
    <name evidence="2" type="ORF">CEXT_174661</name>
</gene>
<proteinExistence type="predicted"/>
<evidence type="ECO:0000313" key="3">
    <source>
        <dbReference type="Proteomes" id="UP001054945"/>
    </source>
</evidence>
<dbReference type="Pfam" id="PF00092">
    <property type="entry name" value="VWA"/>
    <property type="match status" value="1"/>
</dbReference>
<evidence type="ECO:0000259" key="1">
    <source>
        <dbReference type="Pfam" id="PF00092"/>
    </source>
</evidence>
<dbReference type="GO" id="GO:0032991">
    <property type="term" value="C:protein-containing complex"/>
    <property type="evidence" value="ECO:0007669"/>
    <property type="project" value="UniProtKB-ARBA"/>
</dbReference>
<keyword evidence="3" id="KW-1185">Reference proteome</keyword>
<name>A0AAV4P1K2_CAEEX</name>
<evidence type="ECO:0000313" key="2">
    <source>
        <dbReference type="EMBL" id="GIX91045.1"/>
    </source>
</evidence>
<dbReference type="EMBL" id="BPLR01003984">
    <property type="protein sequence ID" value="GIX91045.1"/>
    <property type="molecule type" value="Genomic_DNA"/>
</dbReference>
<reference evidence="2 3" key="1">
    <citation type="submission" date="2021-06" db="EMBL/GenBank/DDBJ databases">
        <title>Caerostris extrusa draft genome.</title>
        <authorList>
            <person name="Kono N."/>
            <person name="Arakawa K."/>
        </authorList>
    </citation>
    <scope>NUCLEOTIDE SEQUENCE [LARGE SCALE GENOMIC DNA]</scope>
</reference>